<dbReference type="OrthoDB" id="9802328at2"/>
<dbReference type="AlphaFoldDB" id="A0A2U3KV61"/>
<keyword evidence="5 8" id="KW-0808">Transferase</keyword>
<dbReference type="GO" id="GO:0047536">
    <property type="term" value="F:2-aminoadipate transaminase activity"/>
    <property type="evidence" value="ECO:0007669"/>
    <property type="project" value="UniProtKB-EC"/>
</dbReference>
<evidence type="ECO:0000256" key="2">
    <source>
        <dbReference type="ARBA" id="ARBA00007441"/>
    </source>
</evidence>
<dbReference type="Pfam" id="PF00155">
    <property type="entry name" value="Aminotran_1_2"/>
    <property type="match status" value="1"/>
</dbReference>
<dbReference type="PANTHER" id="PTHR42790:SF19">
    <property type="entry name" value="KYNURENINE_ALPHA-AMINOADIPATE AMINOTRANSFERASE, MITOCHONDRIAL"/>
    <property type="match status" value="1"/>
</dbReference>
<evidence type="ECO:0000256" key="1">
    <source>
        <dbReference type="ARBA" id="ARBA00001933"/>
    </source>
</evidence>
<reference evidence="9" key="1">
    <citation type="submission" date="2018-02" db="EMBL/GenBank/DDBJ databases">
        <authorList>
            <person name="Hausmann B."/>
        </authorList>
    </citation>
    <scope>NUCLEOTIDE SEQUENCE [LARGE SCALE GENOMIC DNA]</scope>
    <source>
        <strain evidence="9">Peat soil MAG SbA1</strain>
    </source>
</reference>
<dbReference type="InterPro" id="IPR015424">
    <property type="entry name" value="PyrdxlP-dep_Trfase"/>
</dbReference>
<dbReference type="SUPFAM" id="SSF53383">
    <property type="entry name" value="PLP-dependent transferases"/>
    <property type="match status" value="1"/>
</dbReference>
<dbReference type="InterPro" id="IPR050859">
    <property type="entry name" value="Class-I_PLP-dep_aminotransf"/>
</dbReference>
<dbReference type="EC" id="2.6.1.39" evidence="8"/>
<dbReference type="Proteomes" id="UP000238701">
    <property type="component" value="Unassembled WGS sequence"/>
</dbReference>
<feature type="domain" description="Aminotransferase class I/classII large" evidence="7">
    <location>
        <begin position="62"/>
        <end position="399"/>
    </location>
</feature>
<dbReference type="GO" id="GO:0030170">
    <property type="term" value="F:pyridoxal phosphate binding"/>
    <property type="evidence" value="ECO:0007669"/>
    <property type="project" value="InterPro"/>
</dbReference>
<protein>
    <submittedName>
        <fullName evidence="8">2-aminoadipate transaminase</fullName>
        <ecNumber evidence="8">2.6.1.39</ecNumber>
    </submittedName>
</protein>
<dbReference type="EMBL" id="OMOD01000143">
    <property type="protein sequence ID" value="SPF43437.1"/>
    <property type="molecule type" value="Genomic_DNA"/>
</dbReference>
<dbReference type="InterPro" id="IPR015421">
    <property type="entry name" value="PyrdxlP-dep_Trfase_major"/>
</dbReference>
<evidence type="ECO:0000256" key="4">
    <source>
        <dbReference type="ARBA" id="ARBA00022576"/>
    </source>
</evidence>
<comment type="cofactor">
    <cofactor evidence="1">
        <name>pyridoxal 5'-phosphate</name>
        <dbReference type="ChEBI" id="CHEBI:597326"/>
    </cofactor>
</comment>
<organism evidence="8 9">
    <name type="scientific">Candidatus Sulfotelmatobacter kueseliae</name>
    <dbReference type="NCBI Taxonomy" id="2042962"/>
    <lineage>
        <taxon>Bacteria</taxon>
        <taxon>Pseudomonadati</taxon>
        <taxon>Acidobacteriota</taxon>
        <taxon>Terriglobia</taxon>
        <taxon>Terriglobales</taxon>
        <taxon>Candidatus Korobacteraceae</taxon>
        <taxon>Candidatus Sulfotelmatobacter</taxon>
    </lineage>
</organism>
<dbReference type="PANTHER" id="PTHR42790">
    <property type="entry name" value="AMINOTRANSFERASE"/>
    <property type="match status" value="1"/>
</dbReference>
<dbReference type="InterPro" id="IPR004839">
    <property type="entry name" value="Aminotransferase_I/II_large"/>
</dbReference>
<dbReference type="GO" id="GO:1901605">
    <property type="term" value="P:alpha-amino acid metabolic process"/>
    <property type="evidence" value="ECO:0007669"/>
    <property type="project" value="TreeGrafter"/>
</dbReference>
<keyword evidence="4 8" id="KW-0032">Aminotransferase</keyword>
<accession>A0A2U3KV61</accession>
<keyword evidence="6" id="KW-0663">Pyridoxal phosphate</keyword>
<comment type="subunit">
    <text evidence="3">Homodimer.</text>
</comment>
<sequence>MSTLWRSRYAQRTLGIKSSTIRELLKLTQKPGMISFGGGLPAPDVFPVKRFDDACHKVLVEHGAEALQYSATEGYEPLREMIARNISRYGIFAKAANVLITSGSQQALDLIGKLLINRGDRILVEAPTYLGALQAFNVYGAQYVPVPVDQDGLITDRLDSSLRSGPKFMYVLPNFQNPAGVTLSEGRRHQLILLADRYGIPIVEDDPYGQLRFEGEHIAPLVVLDRDNLRRDDGFTLGNVIYLSTFSKTLAPGIRLAWMVAPEDVISKLVQLKQGADLHTSTFNQYVAYEVARDGFLDQHVRLIRQVYRERRDAMLHALEEYFPHEVTWTHPKGGLFLWVSMPEGTDSHALFQAALAENVAFVPGDCFYANDDHEGSRHMRLNFSYSEPEQIHEGIRRLSLAVKTQLRSHQPSIASHP</sequence>
<evidence type="ECO:0000259" key="7">
    <source>
        <dbReference type="Pfam" id="PF00155"/>
    </source>
</evidence>
<dbReference type="CDD" id="cd00609">
    <property type="entry name" value="AAT_like"/>
    <property type="match status" value="1"/>
</dbReference>
<dbReference type="Gene3D" id="3.40.640.10">
    <property type="entry name" value="Type I PLP-dependent aspartate aminotransferase-like (Major domain)"/>
    <property type="match status" value="1"/>
</dbReference>
<proteinExistence type="inferred from homology"/>
<evidence type="ECO:0000256" key="6">
    <source>
        <dbReference type="ARBA" id="ARBA00022898"/>
    </source>
</evidence>
<comment type="similarity">
    <text evidence="2">Belongs to the class-I pyridoxal-phosphate-dependent aminotransferase family.</text>
</comment>
<evidence type="ECO:0000313" key="8">
    <source>
        <dbReference type="EMBL" id="SPF43437.1"/>
    </source>
</evidence>
<evidence type="ECO:0000313" key="9">
    <source>
        <dbReference type="Proteomes" id="UP000238701"/>
    </source>
</evidence>
<name>A0A2U3KV61_9BACT</name>
<gene>
    <name evidence="8" type="primary">lysN</name>
    <name evidence="8" type="ORF">SBA1_490018</name>
</gene>
<evidence type="ECO:0000256" key="3">
    <source>
        <dbReference type="ARBA" id="ARBA00011738"/>
    </source>
</evidence>
<evidence type="ECO:0000256" key="5">
    <source>
        <dbReference type="ARBA" id="ARBA00022679"/>
    </source>
</evidence>
<dbReference type="FunFam" id="3.40.640.10:FF:000053">
    <property type="entry name" value="Aminotransferase, class I"/>
    <property type="match status" value="1"/>
</dbReference>
<dbReference type="Gene3D" id="3.90.1150.10">
    <property type="entry name" value="Aspartate Aminotransferase, domain 1"/>
    <property type="match status" value="1"/>
</dbReference>
<dbReference type="InterPro" id="IPR015422">
    <property type="entry name" value="PyrdxlP-dep_Trfase_small"/>
</dbReference>